<dbReference type="Proteomes" id="UP001302126">
    <property type="component" value="Unassembled WGS sequence"/>
</dbReference>
<sequence>MIGADHLLRIVLFTYVYRRRLVPYRSELYAGRFPSKFIMPRDISHPEERYRTLSKPMIENLVSQQPFYKLQELCKALLVVVCFADYNDEDSCSVGSVPCYLVRTGVEDGLSAPISLDSLVDADKAKVFLPGKVIKTTLVTVIDFVIGLEKREATRNSRTPCIKSNTPAALAMRVAS</sequence>
<reference evidence="1" key="1">
    <citation type="journal article" date="2023" name="Mol. Phylogenet. Evol.">
        <title>Genome-scale phylogeny and comparative genomics of the fungal order Sordariales.</title>
        <authorList>
            <person name="Hensen N."/>
            <person name="Bonometti L."/>
            <person name="Westerberg I."/>
            <person name="Brannstrom I.O."/>
            <person name="Guillou S."/>
            <person name="Cros-Aarteil S."/>
            <person name="Calhoun S."/>
            <person name="Haridas S."/>
            <person name="Kuo A."/>
            <person name="Mondo S."/>
            <person name="Pangilinan J."/>
            <person name="Riley R."/>
            <person name="LaButti K."/>
            <person name="Andreopoulos B."/>
            <person name="Lipzen A."/>
            <person name="Chen C."/>
            <person name="Yan M."/>
            <person name="Daum C."/>
            <person name="Ng V."/>
            <person name="Clum A."/>
            <person name="Steindorff A."/>
            <person name="Ohm R.A."/>
            <person name="Martin F."/>
            <person name="Silar P."/>
            <person name="Natvig D.O."/>
            <person name="Lalanne C."/>
            <person name="Gautier V."/>
            <person name="Ament-Velasquez S.L."/>
            <person name="Kruys A."/>
            <person name="Hutchinson M.I."/>
            <person name="Powell A.J."/>
            <person name="Barry K."/>
            <person name="Miller A.N."/>
            <person name="Grigoriev I.V."/>
            <person name="Debuchy R."/>
            <person name="Gladieux P."/>
            <person name="Hiltunen Thoren M."/>
            <person name="Johannesson H."/>
        </authorList>
    </citation>
    <scope>NUCLEOTIDE SEQUENCE</scope>
    <source>
        <strain evidence="1">PSN309</strain>
    </source>
</reference>
<accession>A0AAN7AC56</accession>
<evidence type="ECO:0000313" key="1">
    <source>
        <dbReference type="EMBL" id="KAK4183201.1"/>
    </source>
</evidence>
<gene>
    <name evidence="1" type="ORF">QBC35DRAFT_544346</name>
</gene>
<evidence type="ECO:0000313" key="2">
    <source>
        <dbReference type="Proteomes" id="UP001302126"/>
    </source>
</evidence>
<name>A0AAN7AC56_9PEZI</name>
<reference evidence="1" key="2">
    <citation type="submission" date="2023-05" db="EMBL/GenBank/DDBJ databases">
        <authorList>
            <consortium name="Lawrence Berkeley National Laboratory"/>
            <person name="Steindorff A."/>
            <person name="Hensen N."/>
            <person name="Bonometti L."/>
            <person name="Westerberg I."/>
            <person name="Brannstrom I.O."/>
            <person name="Guillou S."/>
            <person name="Cros-Aarteil S."/>
            <person name="Calhoun S."/>
            <person name="Haridas S."/>
            <person name="Kuo A."/>
            <person name="Mondo S."/>
            <person name="Pangilinan J."/>
            <person name="Riley R."/>
            <person name="Labutti K."/>
            <person name="Andreopoulos B."/>
            <person name="Lipzen A."/>
            <person name="Chen C."/>
            <person name="Yanf M."/>
            <person name="Daum C."/>
            <person name="Ng V."/>
            <person name="Clum A."/>
            <person name="Ohm R."/>
            <person name="Martin F."/>
            <person name="Silar P."/>
            <person name="Natvig D."/>
            <person name="Lalanne C."/>
            <person name="Gautier V."/>
            <person name="Ament-Velasquez S.L."/>
            <person name="Kruys A."/>
            <person name="Hutchinson M.I."/>
            <person name="Powell A.J."/>
            <person name="Barry K."/>
            <person name="Miller A.N."/>
            <person name="Grigoriev I.V."/>
            <person name="Debuchy R."/>
            <person name="Gladieux P."/>
            <person name="Thoren M.H."/>
            <person name="Johannesson H."/>
        </authorList>
    </citation>
    <scope>NUCLEOTIDE SEQUENCE</scope>
    <source>
        <strain evidence="1">PSN309</strain>
    </source>
</reference>
<comment type="caution">
    <text evidence="1">The sequence shown here is derived from an EMBL/GenBank/DDBJ whole genome shotgun (WGS) entry which is preliminary data.</text>
</comment>
<dbReference type="EMBL" id="MU864568">
    <property type="protein sequence ID" value="KAK4183201.1"/>
    <property type="molecule type" value="Genomic_DNA"/>
</dbReference>
<protein>
    <submittedName>
        <fullName evidence="1">Uncharacterized protein</fullName>
    </submittedName>
</protein>
<dbReference type="AlphaFoldDB" id="A0AAN7AC56"/>
<proteinExistence type="predicted"/>
<keyword evidence="2" id="KW-1185">Reference proteome</keyword>
<organism evidence="1 2">
    <name type="scientific">Podospora australis</name>
    <dbReference type="NCBI Taxonomy" id="1536484"/>
    <lineage>
        <taxon>Eukaryota</taxon>
        <taxon>Fungi</taxon>
        <taxon>Dikarya</taxon>
        <taxon>Ascomycota</taxon>
        <taxon>Pezizomycotina</taxon>
        <taxon>Sordariomycetes</taxon>
        <taxon>Sordariomycetidae</taxon>
        <taxon>Sordariales</taxon>
        <taxon>Podosporaceae</taxon>
        <taxon>Podospora</taxon>
    </lineage>
</organism>